<dbReference type="InterPro" id="IPR009057">
    <property type="entry name" value="Homeodomain-like_sf"/>
</dbReference>
<evidence type="ECO:0000256" key="1">
    <source>
        <dbReference type="ARBA" id="ARBA00023015"/>
    </source>
</evidence>
<keyword evidence="3" id="KW-0804">Transcription</keyword>
<dbReference type="SMART" id="SM00342">
    <property type="entry name" value="HTH_ARAC"/>
    <property type="match status" value="1"/>
</dbReference>
<organism evidence="5 6">
    <name type="scientific">Streptomyces gamaensis</name>
    <dbReference type="NCBI Taxonomy" id="1763542"/>
    <lineage>
        <taxon>Bacteria</taxon>
        <taxon>Bacillati</taxon>
        <taxon>Actinomycetota</taxon>
        <taxon>Actinomycetes</taxon>
        <taxon>Kitasatosporales</taxon>
        <taxon>Streptomycetaceae</taxon>
        <taxon>Streptomyces</taxon>
    </lineage>
</organism>
<name>A0ABW0Z1B2_9ACTN</name>
<dbReference type="Proteomes" id="UP001596083">
    <property type="component" value="Unassembled WGS sequence"/>
</dbReference>
<evidence type="ECO:0000259" key="4">
    <source>
        <dbReference type="PROSITE" id="PS01124"/>
    </source>
</evidence>
<dbReference type="InterPro" id="IPR018060">
    <property type="entry name" value="HTH_AraC"/>
</dbReference>
<sequence>MDDQTTVTALPSSDTAELASRTPHPLLAGHAVGYTGQDFQFSQPLLRRVTALATVVVVIDFEHPDRHYVTDAAGRTPRTLLSPVTGLTDRPTAILQGGHEYGLTAVFTPLGARALFGLPLSELANRSVGLTDLLGADGRRLTERLAEAPGWAARFRLLDDYLLARIGSGPELPVPVRHAWHQLTALSGNVTIGALADEVGWSRQHLNARFRQETGLSPKTVARITRLQRAVSLMHAAGPRSWAETAALCGYTDQPHLNRDFRLLTGHAPGAFHELTGDWSGVVMGDPRLYTVDPGYPRLERPDRGA</sequence>
<evidence type="ECO:0000313" key="5">
    <source>
        <dbReference type="EMBL" id="MFC5722217.1"/>
    </source>
</evidence>
<dbReference type="PANTHER" id="PTHR46796:SF15">
    <property type="entry name" value="BLL1074 PROTEIN"/>
    <property type="match status" value="1"/>
</dbReference>
<dbReference type="SUPFAM" id="SSF46689">
    <property type="entry name" value="Homeodomain-like"/>
    <property type="match status" value="1"/>
</dbReference>
<dbReference type="InterPro" id="IPR050204">
    <property type="entry name" value="AraC_XylS_family_regulators"/>
</dbReference>
<reference evidence="6" key="1">
    <citation type="journal article" date="2019" name="Int. J. Syst. Evol. Microbiol.">
        <title>The Global Catalogue of Microorganisms (GCM) 10K type strain sequencing project: providing services to taxonomists for standard genome sequencing and annotation.</title>
        <authorList>
            <consortium name="The Broad Institute Genomics Platform"/>
            <consortium name="The Broad Institute Genome Sequencing Center for Infectious Disease"/>
            <person name="Wu L."/>
            <person name="Ma J."/>
        </authorList>
    </citation>
    <scope>NUCLEOTIDE SEQUENCE [LARGE SCALE GENOMIC DNA]</scope>
    <source>
        <strain evidence="6">CGMCC 4.7304</strain>
    </source>
</reference>
<dbReference type="Gene3D" id="1.10.10.60">
    <property type="entry name" value="Homeodomain-like"/>
    <property type="match status" value="1"/>
</dbReference>
<evidence type="ECO:0000313" key="6">
    <source>
        <dbReference type="Proteomes" id="UP001596083"/>
    </source>
</evidence>
<dbReference type="Pfam" id="PF12833">
    <property type="entry name" value="HTH_18"/>
    <property type="match status" value="1"/>
</dbReference>
<dbReference type="EMBL" id="JBHSPB010000011">
    <property type="protein sequence ID" value="MFC5722217.1"/>
    <property type="molecule type" value="Genomic_DNA"/>
</dbReference>
<protein>
    <submittedName>
        <fullName evidence="5">Helix-turn-helix domain-containing protein</fullName>
    </submittedName>
</protein>
<evidence type="ECO:0000256" key="3">
    <source>
        <dbReference type="ARBA" id="ARBA00023163"/>
    </source>
</evidence>
<dbReference type="RefSeq" id="WP_390317604.1">
    <property type="nucleotide sequence ID" value="NZ_JBHSPB010000011.1"/>
</dbReference>
<evidence type="ECO:0000256" key="2">
    <source>
        <dbReference type="ARBA" id="ARBA00023125"/>
    </source>
</evidence>
<feature type="domain" description="HTH araC/xylS-type" evidence="4">
    <location>
        <begin position="186"/>
        <end position="275"/>
    </location>
</feature>
<gene>
    <name evidence="5" type="ORF">ACFP1Z_18800</name>
</gene>
<proteinExistence type="predicted"/>
<dbReference type="PANTHER" id="PTHR46796">
    <property type="entry name" value="HTH-TYPE TRANSCRIPTIONAL ACTIVATOR RHAS-RELATED"/>
    <property type="match status" value="1"/>
</dbReference>
<keyword evidence="1" id="KW-0805">Transcription regulation</keyword>
<accession>A0ABW0Z1B2</accession>
<dbReference type="PROSITE" id="PS01124">
    <property type="entry name" value="HTH_ARAC_FAMILY_2"/>
    <property type="match status" value="1"/>
</dbReference>
<keyword evidence="6" id="KW-1185">Reference proteome</keyword>
<comment type="caution">
    <text evidence="5">The sequence shown here is derived from an EMBL/GenBank/DDBJ whole genome shotgun (WGS) entry which is preliminary data.</text>
</comment>
<keyword evidence="2" id="KW-0238">DNA-binding</keyword>